<comment type="caution">
    <text evidence="2">The sequence shown here is derived from an EMBL/GenBank/DDBJ whole genome shotgun (WGS) entry which is preliminary data.</text>
</comment>
<name>A0A4C1WZ07_EUMVA</name>
<gene>
    <name evidence="2" type="ORF">EVAR_80365_1</name>
</gene>
<dbReference type="AlphaFoldDB" id="A0A4C1WZ07"/>
<proteinExistence type="predicted"/>
<evidence type="ECO:0000313" key="3">
    <source>
        <dbReference type="Proteomes" id="UP000299102"/>
    </source>
</evidence>
<reference evidence="2 3" key="1">
    <citation type="journal article" date="2019" name="Commun. Biol.">
        <title>The bagworm genome reveals a unique fibroin gene that provides high tensile strength.</title>
        <authorList>
            <person name="Kono N."/>
            <person name="Nakamura H."/>
            <person name="Ohtoshi R."/>
            <person name="Tomita M."/>
            <person name="Numata K."/>
            <person name="Arakawa K."/>
        </authorList>
    </citation>
    <scope>NUCLEOTIDE SEQUENCE [LARGE SCALE GENOMIC DNA]</scope>
</reference>
<sequence length="94" mass="10616">MAREQSLIAIPQTAHRGQRPLPTLKVAARREKHGSASARNSQTLARKRSTTTRLLMKTIDPNTFTINALNSTNKRNLQNSTHDIRGHARTYLRT</sequence>
<accession>A0A4C1WZ07</accession>
<dbReference type="EMBL" id="BGZK01000696">
    <property type="protein sequence ID" value="GBP56601.1"/>
    <property type="molecule type" value="Genomic_DNA"/>
</dbReference>
<evidence type="ECO:0000313" key="2">
    <source>
        <dbReference type="EMBL" id="GBP56601.1"/>
    </source>
</evidence>
<dbReference type="Proteomes" id="UP000299102">
    <property type="component" value="Unassembled WGS sequence"/>
</dbReference>
<feature type="region of interest" description="Disordered" evidence="1">
    <location>
        <begin position="1"/>
        <end position="20"/>
    </location>
</feature>
<keyword evidence="3" id="KW-1185">Reference proteome</keyword>
<protein>
    <submittedName>
        <fullName evidence="2">Uncharacterized protein</fullName>
    </submittedName>
</protein>
<organism evidence="2 3">
    <name type="scientific">Eumeta variegata</name>
    <name type="common">Bagworm moth</name>
    <name type="synonym">Eumeta japonica</name>
    <dbReference type="NCBI Taxonomy" id="151549"/>
    <lineage>
        <taxon>Eukaryota</taxon>
        <taxon>Metazoa</taxon>
        <taxon>Ecdysozoa</taxon>
        <taxon>Arthropoda</taxon>
        <taxon>Hexapoda</taxon>
        <taxon>Insecta</taxon>
        <taxon>Pterygota</taxon>
        <taxon>Neoptera</taxon>
        <taxon>Endopterygota</taxon>
        <taxon>Lepidoptera</taxon>
        <taxon>Glossata</taxon>
        <taxon>Ditrysia</taxon>
        <taxon>Tineoidea</taxon>
        <taxon>Psychidae</taxon>
        <taxon>Oiketicinae</taxon>
        <taxon>Eumeta</taxon>
    </lineage>
</organism>
<evidence type="ECO:0000256" key="1">
    <source>
        <dbReference type="SAM" id="MobiDB-lite"/>
    </source>
</evidence>